<dbReference type="GO" id="GO:0019905">
    <property type="term" value="F:syntaxin binding"/>
    <property type="evidence" value="ECO:0007669"/>
    <property type="project" value="TreeGrafter"/>
</dbReference>
<dbReference type="STRING" id="436010.A0A167T614"/>
<dbReference type="EMBL" id="KV418439">
    <property type="protein sequence ID" value="KZP02599.1"/>
    <property type="molecule type" value="Genomic_DNA"/>
</dbReference>
<dbReference type="Pfam" id="PF20655">
    <property type="entry name" value="Vps52_C"/>
    <property type="match status" value="1"/>
</dbReference>
<dbReference type="PANTHER" id="PTHR14190">
    <property type="entry name" value="SUPPRESSOR OF ACTIN MUTATIONS 2/VACUOLAR PROTEIN SORTING 52"/>
    <property type="match status" value="1"/>
</dbReference>
<evidence type="ECO:0000256" key="1">
    <source>
        <dbReference type="SAM" id="MobiDB-lite"/>
    </source>
</evidence>
<dbReference type="GO" id="GO:0042147">
    <property type="term" value="P:retrograde transport, endosome to Golgi"/>
    <property type="evidence" value="ECO:0007669"/>
    <property type="project" value="TreeGrafter"/>
</dbReference>
<feature type="region of interest" description="Disordered" evidence="1">
    <location>
        <begin position="1"/>
        <end position="33"/>
    </location>
</feature>
<proteinExistence type="predicted"/>
<sequence length="275" mass="31294">MFSPTSMLSPSRGVYEDRSISGSDAGYSPQTPRARVDSFATSVNLTPRPQNHSQSVPKTDRSVLDSIWKQVMDPILEYCQIFVKSTLDPAPPLISLLTMIRLVEDVVTEVQRRNCPPLENYVFALRLQMWPVFQKAISEQIEALKKLAEGTTAGYFGRAVSTTDLWVSSISHRYVALFNSFVALTEQVNETMIFSNLLRLRQELTKLLLKHTESIKDFVAKATSQSTLYEGILQGLSKGTHLATHPQWQKEISYWKEKEEEARRRIVSANQRARR</sequence>
<dbReference type="GO" id="GO:0032456">
    <property type="term" value="P:endocytic recycling"/>
    <property type="evidence" value="ECO:0007669"/>
    <property type="project" value="TreeGrafter"/>
</dbReference>
<dbReference type="GO" id="GO:0005829">
    <property type="term" value="C:cytosol"/>
    <property type="evidence" value="ECO:0007669"/>
    <property type="project" value="GOC"/>
</dbReference>
<dbReference type="OrthoDB" id="19482at2759"/>
<dbReference type="GO" id="GO:0000938">
    <property type="term" value="C:GARP complex"/>
    <property type="evidence" value="ECO:0007669"/>
    <property type="project" value="TreeGrafter"/>
</dbReference>
<feature type="domain" description="Vps52 C-terminal" evidence="2">
    <location>
        <begin position="65"/>
        <end position="220"/>
    </location>
</feature>
<dbReference type="PANTHER" id="PTHR14190:SF7">
    <property type="entry name" value="VACUOLAR PROTEIN SORTING-ASSOCIATED PROTEIN 52 HOMOLOG"/>
    <property type="match status" value="1"/>
</dbReference>
<reference evidence="3" key="1">
    <citation type="journal article" date="2016" name="Mol. Biol. Evol.">
        <title>Comparative Genomics of Early-Diverging Mushroom-Forming Fungi Provides Insights into the Origins of Lignocellulose Decay Capabilities.</title>
        <authorList>
            <person name="Nagy L.G."/>
            <person name="Riley R."/>
            <person name="Tritt A."/>
            <person name="Adam C."/>
            <person name="Daum C."/>
            <person name="Floudas D."/>
            <person name="Sun H."/>
            <person name="Yadav J.S."/>
            <person name="Pangilinan J."/>
            <person name="Larsson K.H."/>
            <person name="Matsuura K."/>
            <person name="Barry K."/>
            <person name="Labutti K."/>
            <person name="Kuo R."/>
            <person name="Ohm R.A."/>
            <person name="Bhattacharya S.S."/>
            <person name="Shirouzu T."/>
            <person name="Yoshinaga Y."/>
            <person name="Martin F.M."/>
            <person name="Grigoriev I.V."/>
            <person name="Hibbett D.S."/>
        </authorList>
    </citation>
    <scope>NUCLEOTIDE SEQUENCE [LARGE SCALE GENOMIC DNA]</scope>
    <source>
        <strain evidence="3">CBS 109695</strain>
    </source>
</reference>
<dbReference type="InterPro" id="IPR007258">
    <property type="entry name" value="Vps52"/>
</dbReference>
<evidence type="ECO:0000259" key="2">
    <source>
        <dbReference type="Pfam" id="PF20655"/>
    </source>
</evidence>
<gene>
    <name evidence="3" type="ORF">FIBSPDRAFT_969813</name>
</gene>
<name>A0A167T614_9AGAM</name>
<evidence type="ECO:0000313" key="3">
    <source>
        <dbReference type="EMBL" id="KZP02599.1"/>
    </source>
</evidence>
<organism evidence="3">
    <name type="scientific">Athelia psychrophila</name>
    <dbReference type="NCBI Taxonomy" id="1759441"/>
    <lineage>
        <taxon>Eukaryota</taxon>
        <taxon>Fungi</taxon>
        <taxon>Dikarya</taxon>
        <taxon>Basidiomycota</taxon>
        <taxon>Agaricomycotina</taxon>
        <taxon>Agaricomycetes</taxon>
        <taxon>Agaricomycetidae</taxon>
        <taxon>Atheliales</taxon>
        <taxon>Atheliaceae</taxon>
        <taxon>Athelia</taxon>
    </lineage>
</organism>
<dbReference type="AlphaFoldDB" id="A0A167T614"/>
<accession>A0A167T614</accession>
<dbReference type="GO" id="GO:0006896">
    <property type="term" value="P:Golgi to vacuole transport"/>
    <property type="evidence" value="ECO:0007669"/>
    <property type="project" value="TreeGrafter"/>
</dbReference>
<dbReference type="InterPro" id="IPR048361">
    <property type="entry name" value="Vps52_C"/>
</dbReference>
<protein>
    <recommendedName>
        <fullName evidence="2">Vps52 C-terminal domain-containing protein</fullName>
    </recommendedName>
</protein>